<reference evidence="1" key="1">
    <citation type="journal article" date="2014" name="Front. Microbiol.">
        <title>High frequency of phylogenetically diverse reductive dehalogenase-homologous genes in deep subseafloor sedimentary metagenomes.</title>
        <authorList>
            <person name="Kawai M."/>
            <person name="Futagami T."/>
            <person name="Toyoda A."/>
            <person name="Takaki Y."/>
            <person name="Nishi S."/>
            <person name="Hori S."/>
            <person name="Arai W."/>
            <person name="Tsubouchi T."/>
            <person name="Morono Y."/>
            <person name="Uchiyama I."/>
            <person name="Ito T."/>
            <person name="Fujiyama A."/>
            <person name="Inagaki F."/>
            <person name="Takami H."/>
        </authorList>
    </citation>
    <scope>NUCLEOTIDE SEQUENCE</scope>
    <source>
        <strain evidence="1">Expedition CK06-06</strain>
    </source>
</reference>
<evidence type="ECO:0000313" key="1">
    <source>
        <dbReference type="EMBL" id="GAF95452.1"/>
    </source>
</evidence>
<dbReference type="AlphaFoldDB" id="X0U523"/>
<gene>
    <name evidence="1" type="ORF">S01H1_32096</name>
</gene>
<comment type="caution">
    <text evidence="1">The sequence shown here is derived from an EMBL/GenBank/DDBJ whole genome shotgun (WGS) entry which is preliminary data.</text>
</comment>
<feature type="non-terminal residue" evidence="1">
    <location>
        <position position="1"/>
    </location>
</feature>
<organism evidence="1">
    <name type="scientific">marine sediment metagenome</name>
    <dbReference type="NCBI Taxonomy" id="412755"/>
    <lineage>
        <taxon>unclassified sequences</taxon>
        <taxon>metagenomes</taxon>
        <taxon>ecological metagenomes</taxon>
    </lineage>
</organism>
<dbReference type="SUPFAM" id="SSF50475">
    <property type="entry name" value="FMN-binding split barrel"/>
    <property type="match status" value="1"/>
</dbReference>
<name>X0U523_9ZZZZ</name>
<dbReference type="EMBL" id="BARS01019849">
    <property type="protein sequence ID" value="GAF95452.1"/>
    <property type="molecule type" value="Genomic_DNA"/>
</dbReference>
<proteinExistence type="predicted"/>
<accession>X0U523</accession>
<protein>
    <submittedName>
        <fullName evidence="1">Uncharacterized protein</fullName>
    </submittedName>
</protein>
<sequence length="84" mass="10025">FVDLEVRPDDPYSVELNYIVLEGQLYIDPAEGRRWFEYLREDDRVRVRFGDRIYPARAVLVGRPGELEGFDSDRFIYRLDPRGE</sequence>